<dbReference type="OrthoDB" id="1696612at2"/>
<gene>
    <name evidence="2" type="ORF">SAMN05660462_02341</name>
</gene>
<dbReference type="Proteomes" id="UP000198625">
    <property type="component" value="Unassembled WGS sequence"/>
</dbReference>
<evidence type="ECO:0000313" key="2">
    <source>
        <dbReference type="EMBL" id="SDZ24164.1"/>
    </source>
</evidence>
<dbReference type="EMBL" id="FNQE01000027">
    <property type="protein sequence ID" value="SDZ24164.1"/>
    <property type="molecule type" value="Genomic_DNA"/>
</dbReference>
<reference evidence="2 3" key="1">
    <citation type="submission" date="2016-10" db="EMBL/GenBank/DDBJ databases">
        <authorList>
            <person name="de Groot N.N."/>
        </authorList>
    </citation>
    <scope>NUCLEOTIDE SEQUENCE [LARGE SCALE GENOMIC DNA]</scope>
    <source>
        <strain evidence="2 3">DSM 21650</strain>
    </source>
</reference>
<name>A0A1H3REM1_9FIRM</name>
<dbReference type="STRING" id="415015.SAMN05660462_02341"/>
<keyword evidence="3" id="KW-1185">Reference proteome</keyword>
<feature type="domain" description="Regulatory protein YycH" evidence="1">
    <location>
        <begin position="5"/>
        <end position="399"/>
    </location>
</feature>
<protein>
    <submittedName>
        <fullName evidence="2">Two-component signal transduction system YycFG, regulatory protein YycH</fullName>
    </submittedName>
</protein>
<dbReference type="AlphaFoldDB" id="A0A1H3REM1"/>
<evidence type="ECO:0000313" key="3">
    <source>
        <dbReference type="Proteomes" id="UP000198625"/>
    </source>
</evidence>
<evidence type="ECO:0000259" key="1">
    <source>
        <dbReference type="Pfam" id="PF07435"/>
    </source>
</evidence>
<sequence length="480" mass="55793">MKNIERIKSFLLAFLVLTTIYLAQQLWIEFPSELLSSFAFGQESTSGKEYTLPDFILPEKYIVNFGGKNRAVLYFDEDYELWDKSKEILKVVFQSKNLIIEEIGNEELESISKRRSIYFYFPDELYTFIFSKMFGGDITSSMNDSVKKINSIYINLDSARDSFIVLGDDSKYYKISGPKLDVESLRDVIDKISKSNYTRAYTITELLAADNSTYLPLEMNFNLSQVYVRQEIDVNSEVEEDSIARLFFDRDLAYIRRIEENNGSVIYIDSQRTLKIHENGTLEYFKAIEADVEEGNLHSSLSNSIDFINTHLGWPKDTYLFKIDEIQFDNTKGYKFIFKYKMDGLTVISDYSGEINSIEIEVLNNQVRSYKRRIWEQIGKVKPKSGYKSMLSAYDIIDKNYSFIKTRYIEDNEIAIEEAIDIDLDEAVKSSIKDAYLVYYDNLAEENQVLKPTWIIDVAGYSYIFDAYDGYVENGGNPRQ</sequence>
<accession>A0A1H3REM1</accession>
<dbReference type="Gene3D" id="3.30.310.160">
    <property type="entry name" value="YycH protein, domain 2"/>
    <property type="match status" value="1"/>
</dbReference>
<dbReference type="RefSeq" id="WP_091731476.1">
    <property type="nucleotide sequence ID" value="NZ_FNQE01000027.1"/>
</dbReference>
<dbReference type="Pfam" id="PF07435">
    <property type="entry name" value="YycH"/>
    <property type="match status" value="1"/>
</dbReference>
<dbReference type="InterPro" id="IPR009996">
    <property type="entry name" value="YycH"/>
</dbReference>
<organism evidence="2 3">
    <name type="scientific">Proteiniborus ethanoligenes</name>
    <dbReference type="NCBI Taxonomy" id="415015"/>
    <lineage>
        <taxon>Bacteria</taxon>
        <taxon>Bacillati</taxon>
        <taxon>Bacillota</taxon>
        <taxon>Clostridia</taxon>
        <taxon>Eubacteriales</taxon>
        <taxon>Proteiniborus</taxon>
    </lineage>
</organism>
<dbReference type="InterPro" id="IPR042274">
    <property type="entry name" value="YycH/YycI_2"/>
</dbReference>
<proteinExistence type="predicted"/>